<evidence type="ECO:0000313" key="3">
    <source>
        <dbReference type="EMBL" id="ETL46830.1"/>
    </source>
</evidence>
<name>W2HG36_PHYNI</name>
<reference evidence="3 4" key="2">
    <citation type="submission" date="2013-11" db="EMBL/GenBank/DDBJ databases">
        <title>The Genome Sequence of Phytophthora parasitica CJ05E6.</title>
        <authorList>
            <consortium name="The Broad Institute Genomics Platform"/>
            <person name="Russ C."/>
            <person name="Tyler B."/>
            <person name="Panabieres F."/>
            <person name="Shan W."/>
            <person name="Tripathy S."/>
            <person name="Grunwald N."/>
            <person name="Machado M."/>
            <person name="Johnson C.S."/>
            <person name="Arredondo F."/>
            <person name="Hong C."/>
            <person name="Coffey M."/>
            <person name="Young S.K."/>
            <person name="Zeng Q."/>
            <person name="Gargeya S."/>
            <person name="Fitzgerald M."/>
            <person name="Abouelleil A."/>
            <person name="Alvarado L."/>
            <person name="Chapman S.B."/>
            <person name="Gainer-Dewar J."/>
            <person name="Goldberg J."/>
            <person name="Griggs A."/>
            <person name="Gujja S."/>
            <person name="Hansen M."/>
            <person name="Howarth C."/>
            <person name="Imamovic A."/>
            <person name="Ireland A."/>
            <person name="Larimer J."/>
            <person name="McCowan C."/>
            <person name="Murphy C."/>
            <person name="Pearson M."/>
            <person name="Poon T.W."/>
            <person name="Priest M."/>
            <person name="Roberts A."/>
            <person name="Saif S."/>
            <person name="Shea T."/>
            <person name="Sykes S."/>
            <person name="Wortman J."/>
            <person name="Nusbaum C."/>
            <person name="Birren B."/>
        </authorList>
    </citation>
    <scope>NUCLEOTIDE SEQUENCE [LARGE SCALE GENOMIC DNA]</scope>
    <source>
        <strain evidence="3 4">CJ05E6</strain>
    </source>
</reference>
<dbReference type="AlphaFoldDB" id="W2HG36"/>
<dbReference type="Proteomes" id="UP000053236">
    <property type="component" value="Unassembled WGS sequence"/>
</dbReference>
<feature type="chain" id="PRO_5010513036" description="RxLR effector protein" evidence="1">
    <location>
        <begin position="24"/>
        <end position="97"/>
    </location>
</feature>
<sequence>MNFFLVLSAIIIVLLVNDDMLSAAKNVKAERSLRVGKELSDEELYDTEERVFWMKIKMRWWLETGKSDEYVKKALKLDELSENDLTSAKNNKYFKNS</sequence>
<protein>
    <recommendedName>
        <fullName evidence="5">RxLR effector protein</fullName>
    </recommendedName>
</protein>
<dbReference type="EMBL" id="KI671452">
    <property type="protein sequence ID" value="ETL46830.1"/>
    <property type="molecule type" value="Genomic_DNA"/>
</dbReference>
<feature type="signal peptide" evidence="1">
    <location>
        <begin position="1"/>
        <end position="23"/>
    </location>
</feature>
<accession>W2HG36</accession>
<dbReference type="EMBL" id="KI684934">
    <property type="protein sequence ID" value="ETK93421.1"/>
    <property type="molecule type" value="Genomic_DNA"/>
</dbReference>
<evidence type="ECO:0000313" key="4">
    <source>
        <dbReference type="Proteomes" id="UP000053864"/>
    </source>
</evidence>
<proteinExistence type="predicted"/>
<reference evidence="2" key="1">
    <citation type="submission" date="2013-11" db="EMBL/GenBank/DDBJ databases">
        <title>The Genome Sequence of Phytophthora parasitica CJ02B3.</title>
        <authorList>
            <consortium name="The Broad Institute Genomics Platform"/>
            <person name="Russ C."/>
            <person name="Tyler B."/>
            <person name="Panabieres F."/>
            <person name="Shan W."/>
            <person name="Tripathy S."/>
            <person name="Grunwald N."/>
            <person name="Machado M."/>
            <person name="Johnson C.S."/>
            <person name="Arredondo F."/>
            <person name="Hong C."/>
            <person name="Coffey M."/>
            <person name="Young S.K."/>
            <person name="Zeng Q."/>
            <person name="Gargeya S."/>
            <person name="Fitzgerald M."/>
            <person name="Abouelleil A."/>
            <person name="Alvarado L."/>
            <person name="Chapman S.B."/>
            <person name="Gainer-Dewar J."/>
            <person name="Goldberg J."/>
            <person name="Griggs A."/>
            <person name="Gujja S."/>
            <person name="Hansen M."/>
            <person name="Howarth C."/>
            <person name="Imamovic A."/>
            <person name="Ireland A."/>
            <person name="Larimer J."/>
            <person name="McCowan C."/>
            <person name="Murphy C."/>
            <person name="Pearson M."/>
            <person name="Poon T.W."/>
            <person name="Priest M."/>
            <person name="Roberts A."/>
            <person name="Saif S."/>
            <person name="Shea T."/>
            <person name="Sykes S."/>
            <person name="Wortman J."/>
            <person name="Nusbaum C."/>
            <person name="Birren B."/>
        </authorList>
    </citation>
    <scope>NUCLEOTIDE SEQUENCE [LARGE SCALE GENOMIC DNA]</scope>
    <source>
        <strain evidence="2">CJ02B3</strain>
    </source>
</reference>
<gene>
    <name evidence="2" type="ORF">L915_03411</name>
    <name evidence="3" type="ORF">L916_03364</name>
</gene>
<organism evidence="2">
    <name type="scientific">Phytophthora nicotianae</name>
    <name type="common">Potato buckeye rot agent</name>
    <name type="synonym">Phytophthora parasitica</name>
    <dbReference type="NCBI Taxonomy" id="4792"/>
    <lineage>
        <taxon>Eukaryota</taxon>
        <taxon>Sar</taxon>
        <taxon>Stramenopiles</taxon>
        <taxon>Oomycota</taxon>
        <taxon>Peronosporomycetes</taxon>
        <taxon>Peronosporales</taxon>
        <taxon>Peronosporaceae</taxon>
        <taxon>Phytophthora</taxon>
    </lineage>
</organism>
<dbReference type="Proteomes" id="UP000053864">
    <property type="component" value="Unassembled WGS sequence"/>
</dbReference>
<evidence type="ECO:0000313" key="2">
    <source>
        <dbReference type="EMBL" id="ETK93421.1"/>
    </source>
</evidence>
<evidence type="ECO:0000256" key="1">
    <source>
        <dbReference type="SAM" id="SignalP"/>
    </source>
</evidence>
<evidence type="ECO:0008006" key="5">
    <source>
        <dbReference type="Google" id="ProtNLM"/>
    </source>
</evidence>
<keyword evidence="1" id="KW-0732">Signal</keyword>